<dbReference type="EC" id="4.2.1.51" evidence="2"/>
<dbReference type="GO" id="GO:0004664">
    <property type="term" value="F:prephenate dehydratase activity"/>
    <property type="evidence" value="ECO:0007669"/>
    <property type="project" value="UniProtKB-EC"/>
</dbReference>
<comment type="catalytic activity">
    <reaction evidence="7">
        <text>prephenate + H(+) = 3-phenylpyruvate + CO2 + H2O</text>
        <dbReference type="Rhea" id="RHEA:21648"/>
        <dbReference type="ChEBI" id="CHEBI:15377"/>
        <dbReference type="ChEBI" id="CHEBI:15378"/>
        <dbReference type="ChEBI" id="CHEBI:16526"/>
        <dbReference type="ChEBI" id="CHEBI:18005"/>
        <dbReference type="ChEBI" id="CHEBI:29934"/>
        <dbReference type="EC" id="4.2.1.51"/>
    </reaction>
</comment>
<dbReference type="KEGG" id="cat:CA2559_07375"/>
<dbReference type="OrthoDB" id="9802281at2"/>
<dbReference type="InterPro" id="IPR002912">
    <property type="entry name" value="ACT_dom"/>
</dbReference>
<evidence type="ECO:0000259" key="8">
    <source>
        <dbReference type="PROSITE" id="PS51171"/>
    </source>
</evidence>
<dbReference type="RefSeq" id="WP_013187232.1">
    <property type="nucleotide sequence ID" value="NC_014230.1"/>
</dbReference>
<dbReference type="GO" id="GO:0005737">
    <property type="term" value="C:cytoplasm"/>
    <property type="evidence" value="ECO:0007669"/>
    <property type="project" value="TreeGrafter"/>
</dbReference>
<gene>
    <name evidence="10" type="ordered locus">CA2559_07375</name>
</gene>
<feature type="domain" description="Prephenate dehydratase" evidence="8">
    <location>
        <begin position="4"/>
        <end position="181"/>
    </location>
</feature>
<keyword evidence="11" id="KW-1185">Reference proteome</keyword>
<dbReference type="UniPathway" id="UPA00121">
    <property type="reaction ID" value="UER00345"/>
</dbReference>
<evidence type="ECO:0000259" key="9">
    <source>
        <dbReference type="PROSITE" id="PS51671"/>
    </source>
</evidence>
<feature type="domain" description="ACT" evidence="9">
    <location>
        <begin position="194"/>
        <end position="270"/>
    </location>
</feature>
<dbReference type="eggNOG" id="COG0077">
    <property type="taxonomic scope" value="Bacteria"/>
</dbReference>
<dbReference type="Proteomes" id="UP000002297">
    <property type="component" value="Chromosome"/>
</dbReference>
<keyword evidence="3" id="KW-0028">Amino-acid biosynthesis</keyword>
<dbReference type="GO" id="GO:0009094">
    <property type="term" value="P:L-phenylalanine biosynthetic process"/>
    <property type="evidence" value="ECO:0007669"/>
    <property type="project" value="UniProtKB-UniPathway"/>
</dbReference>
<dbReference type="Gene3D" id="3.40.190.10">
    <property type="entry name" value="Periplasmic binding protein-like II"/>
    <property type="match status" value="2"/>
</dbReference>
<dbReference type="Gene3D" id="3.30.70.260">
    <property type="match status" value="1"/>
</dbReference>
<dbReference type="CDD" id="cd04905">
    <property type="entry name" value="ACT_CM-PDT"/>
    <property type="match status" value="1"/>
</dbReference>
<dbReference type="EMBL" id="CP002046">
    <property type="protein sequence ID" value="EAP88564.1"/>
    <property type="molecule type" value="Genomic_DNA"/>
</dbReference>
<keyword evidence="5" id="KW-0584">Phenylalanine biosynthesis</keyword>
<evidence type="ECO:0000256" key="7">
    <source>
        <dbReference type="ARBA" id="ARBA00047848"/>
    </source>
</evidence>
<evidence type="ECO:0000313" key="10">
    <source>
        <dbReference type="EMBL" id="EAP88564.1"/>
    </source>
</evidence>
<evidence type="ECO:0000256" key="4">
    <source>
        <dbReference type="ARBA" id="ARBA00023141"/>
    </source>
</evidence>
<dbReference type="AlphaFoldDB" id="A3U8J7"/>
<dbReference type="InterPro" id="IPR045865">
    <property type="entry name" value="ACT-like_dom_sf"/>
</dbReference>
<evidence type="ECO:0000256" key="5">
    <source>
        <dbReference type="ARBA" id="ARBA00023222"/>
    </source>
</evidence>
<keyword evidence="6" id="KW-0456">Lyase</keyword>
<dbReference type="PROSITE" id="PS51671">
    <property type="entry name" value="ACT"/>
    <property type="match status" value="1"/>
</dbReference>
<protein>
    <recommendedName>
        <fullName evidence="2">prephenate dehydratase</fullName>
        <ecNumber evidence="2">4.2.1.51</ecNumber>
    </recommendedName>
</protein>
<evidence type="ECO:0000313" key="11">
    <source>
        <dbReference type="Proteomes" id="UP000002297"/>
    </source>
</evidence>
<dbReference type="SUPFAM" id="SSF55021">
    <property type="entry name" value="ACT-like"/>
    <property type="match status" value="1"/>
</dbReference>
<evidence type="ECO:0000256" key="1">
    <source>
        <dbReference type="ARBA" id="ARBA00004741"/>
    </source>
</evidence>
<accession>A3U8J7</accession>
<dbReference type="InterPro" id="IPR001086">
    <property type="entry name" value="Preph_deHydtase"/>
</dbReference>
<dbReference type="SUPFAM" id="SSF53850">
    <property type="entry name" value="Periplasmic binding protein-like II"/>
    <property type="match status" value="1"/>
</dbReference>
<name>A3U8J7_CROAH</name>
<dbReference type="HOGENOM" id="CLU_035008_1_0_10"/>
<evidence type="ECO:0000256" key="2">
    <source>
        <dbReference type="ARBA" id="ARBA00013147"/>
    </source>
</evidence>
<evidence type="ECO:0000256" key="3">
    <source>
        <dbReference type="ARBA" id="ARBA00022605"/>
    </source>
</evidence>
<dbReference type="STRING" id="216432.CA2559_07375"/>
<comment type="pathway">
    <text evidence="1">Amino-acid biosynthesis; L-phenylalanine biosynthesis; phenylpyruvate from prephenate: step 1/1.</text>
</comment>
<dbReference type="PANTHER" id="PTHR21022">
    <property type="entry name" value="PREPHENATE DEHYDRATASE P PROTEIN"/>
    <property type="match status" value="1"/>
</dbReference>
<organism evidence="10 11">
    <name type="scientific">Croceibacter atlanticus (strain ATCC BAA-628 / JCM 21780 / CIP 108009 / IAM 15332 / KCTC 12090 / HTCC2559)</name>
    <dbReference type="NCBI Taxonomy" id="216432"/>
    <lineage>
        <taxon>Bacteria</taxon>
        <taxon>Pseudomonadati</taxon>
        <taxon>Bacteroidota</taxon>
        <taxon>Flavobacteriia</taxon>
        <taxon>Flavobacteriales</taxon>
        <taxon>Flavobacteriaceae</taxon>
        <taxon>Croceibacter</taxon>
    </lineage>
</organism>
<sequence>MTNTIAIQGIQGSFHHQVAQHYFGDTYQYDECLSFDTLVLSILNGKSDYAVMAIGNSIAGTILPNYSLIDAHNLNIIGESYINISMNVMALNGQTLSDINEVASHPIALLQCKAFFKDYPHIKLVEDNDTAEVAKRISEAQLKGIAAVASPIAANLYDLDILAKDIHTVKTNQTRFLILEANKTKRKDTINKASLKLVVGHQKGSLATALNVLSDCQLNLTKIQSIPIIDQPWSYAMFVDVTFENVENYDKAIEILEVMIEDVKILGEYKNKLEA</sequence>
<dbReference type="Pfam" id="PF00800">
    <property type="entry name" value="PDT"/>
    <property type="match status" value="1"/>
</dbReference>
<proteinExistence type="predicted"/>
<evidence type="ECO:0000256" key="6">
    <source>
        <dbReference type="ARBA" id="ARBA00023239"/>
    </source>
</evidence>
<reference evidence="10 11" key="1">
    <citation type="journal article" date="2010" name="J. Bacteriol.">
        <title>The complete genome sequence of Croceibacter atlanticus HTCC2559T.</title>
        <authorList>
            <person name="Oh H.M."/>
            <person name="Kang I."/>
            <person name="Ferriera S."/>
            <person name="Giovannoni S.J."/>
            <person name="Cho J.C."/>
        </authorList>
    </citation>
    <scope>NUCLEOTIDE SEQUENCE [LARGE SCALE GENOMIC DNA]</scope>
    <source>
        <strain evidence="11">ATCC BAA-628 / HTCC2559 / KCTC 12090</strain>
    </source>
</reference>
<keyword evidence="4" id="KW-0057">Aromatic amino acid biosynthesis</keyword>
<dbReference type="PANTHER" id="PTHR21022:SF19">
    <property type="entry name" value="PREPHENATE DEHYDRATASE-RELATED"/>
    <property type="match status" value="1"/>
</dbReference>
<dbReference type="CDD" id="cd13631">
    <property type="entry name" value="PBP2_Ct-PDT_like"/>
    <property type="match status" value="1"/>
</dbReference>
<dbReference type="PROSITE" id="PS51171">
    <property type="entry name" value="PREPHENATE_DEHYDR_3"/>
    <property type="match status" value="1"/>
</dbReference>
<dbReference type="GeneID" id="89453247"/>